<evidence type="ECO:0000313" key="3">
    <source>
        <dbReference type="EMBL" id="CAB4331045.1"/>
    </source>
</evidence>
<reference evidence="3" key="1">
    <citation type="submission" date="2020-05" db="EMBL/GenBank/DDBJ databases">
        <authorList>
            <person name="Chiriac C."/>
            <person name="Salcher M."/>
            <person name="Ghai R."/>
            <person name="Kavagutti S V."/>
        </authorList>
    </citation>
    <scope>NUCLEOTIDE SEQUENCE</scope>
</reference>
<dbReference type="InterPro" id="IPR000836">
    <property type="entry name" value="PRTase_dom"/>
</dbReference>
<dbReference type="Pfam" id="PF00156">
    <property type="entry name" value="Pribosyltran"/>
    <property type="match status" value="1"/>
</dbReference>
<dbReference type="PANTHER" id="PTHR47505:SF1">
    <property type="entry name" value="DNA UTILIZATION PROTEIN YHGH"/>
    <property type="match status" value="1"/>
</dbReference>
<dbReference type="PANTHER" id="PTHR47505">
    <property type="entry name" value="DNA UTILIZATION PROTEIN YHGH"/>
    <property type="match status" value="1"/>
</dbReference>
<name>A0A6J5YKN9_9ZZZZ</name>
<feature type="domain" description="Phosphoribosyltransferase" evidence="2">
    <location>
        <begin position="113"/>
        <end position="205"/>
    </location>
</feature>
<gene>
    <name evidence="3" type="ORF">UFOPK4080_00172</name>
</gene>
<comment type="similarity">
    <text evidence="1">Belongs to the ComF/GntX family.</text>
</comment>
<dbReference type="Gene3D" id="3.40.50.2020">
    <property type="match status" value="1"/>
</dbReference>
<dbReference type="EMBL" id="CAESAG010000012">
    <property type="protein sequence ID" value="CAB4331045.1"/>
    <property type="molecule type" value="Genomic_DNA"/>
</dbReference>
<dbReference type="InterPro" id="IPR029057">
    <property type="entry name" value="PRTase-like"/>
</dbReference>
<accession>A0A6J5YKN9</accession>
<protein>
    <submittedName>
        <fullName evidence="3">Unannotated protein</fullName>
    </submittedName>
</protein>
<dbReference type="SUPFAM" id="SSF53271">
    <property type="entry name" value="PRTase-like"/>
    <property type="match status" value="1"/>
</dbReference>
<dbReference type="AlphaFoldDB" id="A0A6J5YKN9"/>
<organism evidence="3">
    <name type="scientific">freshwater metagenome</name>
    <dbReference type="NCBI Taxonomy" id="449393"/>
    <lineage>
        <taxon>unclassified sequences</taxon>
        <taxon>metagenomes</taxon>
        <taxon>ecological metagenomes</taxon>
    </lineage>
</organism>
<dbReference type="InterPro" id="IPR051910">
    <property type="entry name" value="ComF/GntX_DNA_util-trans"/>
</dbReference>
<dbReference type="CDD" id="cd19757">
    <property type="entry name" value="Bbox1"/>
    <property type="match status" value="1"/>
</dbReference>
<proteinExistence type="inferred from homology"/>
<evidence type="ECO:0000256" key="1">
    <source>
        <dbReference type="ARBA" id="ARBA00008007"/>
    </source>
</evidence>
<dbReference type="CDD" id="cd06223">
    <property type="entry name" value="PRTases_typeI"/>
    <property type="match status" value="1"/>
</dbReference>
<sequence length="212" mass="23245">MNSIESLRELIFPVRCLGCNQLGISLCSQCRKFWHPRVIKTWSHSKEKFPIYSSIPYSPIAGKVLLSAKENGLQLADNLLASALLHSLRGAVSQHQIDFLVPIPSRKSVARKRGRQFISTLSRSAGENLNIPTEELLAHTRKVRDQSNLDAKNRAINLDEALISLRFLSGQAVLIDDLVTTGSTLHEAARALRTGGITVAAAVTACVAEPLR</sequence>
<evidence type="ECO:0000259" key="2">
    <source>
        <dbReference type="Pfam" id="PF00156"/>
    </source>
</evidence>